<dbReference type="Pfam" id="PF13473">
    <property type="entry name" value="Cupredoxin_1"/>
    <property type="match status" value="1"/>
</dbReference>
<feature type="transmembrane region" description="Helical" evidence="2">
    <location>
        <begin position="347"/>
        <end position="364"/>
    </location>
</feature>
<dbReference type="GO" id="GO:0046872">
    <property type="term" value="F:metal ion binding"/>
    <property type="evidence" value="ECO:0007669"/>
    <property type="project" value="UniProtKB-KW"/>
</dbReference>
<keyword evidence="1" id="KW-0479">Metal-binding</keyword>
<dbReference type="Pfam" id="PF00403">
    <property type="entry name" value="HMA"/>
    <property type="match status" value="1"/>
</dbReference>
<name>A0A2G9YW80_9BACT</name>
<dbReference type="SUPFAM" id="SSF55008">
    <property type="entry name" value="HMA, heavy metal-associated domain"/>
    <property type="match status" value="1"/>
</dbReference>
<dbReference type="PROSITE" id="PS50846">
    <property type="entry name" value="HMA_2"/>
    <property type="match status" value="1"/>
</dbReference>
<protein>
    <recommendedName>
        <fullName evidence="3">HMA domain-containing protein</fullName>
    </recommendedName>
</protein>
<dbReference type="CDD" id="cd00371">
    <property type="entry name" value="HMA"/>
    <property type="match status" value="1"/>
</dbReference>
<evidence type="ECO:0000256" key="1">
    <source>
        <dbReference type="ARBA" id="ARBA00022723"/>
    </source>
</evidence>
<evidence type="ECO:0000256" key="2">
    <source>
        <dbReference type="SAM" id="Phobius"/>
    </source>
</evidence>
<dbReference type="Gene3D" id="3.30.70.100">
    <property type="match status" value="1"/>
</dbReference>
<feature type="domain" description="HMA" evidence="3">
    <location>
        <begin position="37"/>
        <end position="103"/>
    </location>
</feature>
<dbReference type="EMBL" id="PCRP01000046">
    <property type="protein sequence ID" value="PIP23516.1"/>
    <property type="molecule type" value="Genomic_DNA"/>
</dbReference>
<feature type="transmembrane region" description="Helical" evidence="2">
    <location>
        <begin position="314"/>
        <end position="335"/>
    </location>
</feature>
<feature type="transmembrane region" description="Helical" evidence="2">
    <location>
        <begin position="225"/>
        <end position="246"/>
    </location>
</feature>
<feature type="transmembrane region" description="Helical" evidence="2">
    <location>
        <begin position="154"/>
        <end position="178"/>
    </location>
</feature>
<dbReference type="InterPro" id="IPR006121">
    <property type="entry name" value="HMA_dom"/>
</dbReference>
<proteinExistence type="predicted"/>
<keyword evidence="2" id="KW-0472">Membrane</keyword>
<dbReference type="PANTHER" id="PTHR42208:SF1">
    <property type="entry name" value="HEAVY METAL TRANSPORTER"/>
    <property type="match status" value="1"/>
</dbReference>
<dbReference type="InterPro" id="IPR008972">
    <property type="entry name" value="Cupredoxin"/>
</dbReference>
<evidence type="ECO:0000259" key="3">
    <source>
        <dbReference type="PROSITE" id="PS50846"/>
    </source>
</evidence>
<dbReference type="Pfam" id="PF13386">
    <property type="entry name" value="DsbD_2"/>
    <property type="match status" value="1"/>
</dbReference>
<organism evidence="4 5">
    <name type="scientific">Candidatus Nealsonbacteria bacterium CG23_combo_of_CG06-09_8_20_14_all_38_19</name>
    <dbReference type="NCBI Taxonomy" id="1974721"/>
    <lineage>
        <taxon>Bacteria</taxon>
        <taxon>Candidatus Nealsoniibacteriota</taxon>
    </lineage>
</organism>
<dbReference type="InterPro" id="IPR017969">
    <property type="entry name" value="Heavy-metal-associated_CS"/>
</dbReference>
<accession>A0A2G9YW80</accession>
<sequence length="534" mass="57562">MLKKIKNKVESIHSQDDKTFAENEANALEKKKNANLQEYLYSVKGMHCASCEVLIEKKLLEIKEIKSVEAKSDKGEVLIEYVGKKPETALLNSIFKEEGYVFFDEPFEKEDNSGKSFLKTATIALSIIVVFLFLNKSGFSSLVNVNSKSSLPVFFALGLVAGFSSCAALVGGLVLSMSKQWRDMHSSEGSISEKLQPHLMFNIGRIISYAFFGAILGFLGSKLQISFQFTSFLVIAVSIVMFFLAMQMLGFKSFRKFQFTLPKFATRYIANEANFKGRYLPFSMGSLTFFLPCGFTITAQGLALLSGNPLQGGLIMTFFALGTAPALLLIGFSAIKFSSRPSLALQFSKVAGILILFFALFNINSQLNVLGLPSLANVNSNPAQSNNGGNGNALNEKDLPSIVDGKQLIKMKASSSGYAPNYFKVRAGIPVRWEIEDVGTSGCTNAIISRSLFSGQIDLTPGKTSIKEFTPAKPGEYKFSCWMGMISGTIEAVDANAASQNSTISSVDASESVIPSGVNGCGCGGGGNGSCGVK</sequence>
<feature type="transmembrane region" description="Helical" evidence="2">
    <location>
        <begin position="279"/>
        <end position="302"/>
    </location>
</feature>
<dbReference type="SUPFAM" id="SSF49503">
    <property type="entry name" value="Cupredoxins"/>
    <property type="match status" value="1"/>
</dbReference>
<dbReference type="InterPro" id="IPR039447">
    <property type="entry name" value="UreH-like_TM_dom"/>
</dbReference>
<dbReference type="AlphaFoldDB" id="A0A2G9YW80"/>
<feature type="transmembrane region" description="Helical" evidence="2">
    <location>
        <begin position="199"/>
        <end position="219"/>
    </location>
</feature>
<evidence type="ECO:0000313" key="4">
    <source>
        <dbReference type="EMBL" id="PIP23516.1"/>
    </source>
</evidence>
<feature type="transmembrane region" description="Helical" evidence="2">
    <location>
        <begin position="117"/>
        <end position="134"/>
    </location>
</feature>
<keyword evidence="2" id="KW-0812">Transmembrane</keyword>
<dbReference type="InterPro" id="IPR036163">
    <property type="entry name" value="HMA_dom_sf"/>
</dbReference>
<dbReference type="PANTHER" id="PTHR42208">
    <property type="entry name" value="HEAVY METAL TRANSPORTER-RELATED"/>
    <property type="match status" value="1"/>
</dbReference>
<comment type="caution">
    <text evidence="4">The sequence shown here is derived from an EMBL/GenBank/DDBJ whole genome shotgun (WGS) entry which is preliminary data.</text>
</comment>
<dbReference type="Gene3D" id="2.60.40.420">
    <property type="entry name" value="Cupredoxins - blue copper proteins"/>
    <property type="match status" value="1"/>
</dbReference>
<evidence type="ECO:0000313" key="5">
    <source>
        <dbReference type="Proteomes" id="UP000230273"/>
    </source>
</evidence>
<reference evidence="4 5" key="1">
    <citation type="submission" date="2017-09" db="EMBL/GenBank/DDBJ databases">
        <title>Depth-based differentiation of microbial function through sediment-hosted aquifers and enrichment of novel symbionts in the deep terrestrial subsurface.</title>
        <authorList>
            <person name="Probst A.J."/>
            <person name="Ladd B."/>
            <person name="Jarett J.K."/>
            <person name="Geller-Mcgrath D.E."/>
            <person name="Sieber C.M."/>
            <person name="Emerson J.B."/>
            <person name="Anantharaman K."/>
            <person name="Thomas B.C."/>
            <person name="Malmstrom R."/>
            <person name="Stieglmeier M."/>
            <person name="Klingl A."/>
            <person name="Woyke T."/>
            <person name="Ryan C.M."/>
            <person name="Banfield J.F."/>
        </authorList>
    </citation>
    <scope>NUCLEOTIDE SEQUENCE [LARGE SCALE GENOMIC DNA]</scope>
    <source>
        <strain evidence="4">CG23_combo_of_CG06-09_8_20_14_all_38_19</strain>
    </source>
</reference>
<dbReference type="Proteomes" id="UP000230273">
    <property type="component" value="Unassembled WGS sequence"/>
</dbReference>
<dbReference type="PROSITE" id="PS01047">
    <property type="entry name" value="HMA_1"/>
    <property type="match status" value="1"/>
</dbReference>
<gene>
    <name evidence="4" type="ORF">COX36_02875</name>
</gene>
<keyword evidence="2" id="KW-1133">Transmembrane helix</keyword>
<dbReference type="InterPro" id="IPR028096">
    <property type="entry name" value="EfeO_Cupredoxin"/>
</dbReference>